<dbReference type="GO" id="GO:0005886">
    <property type="term" value="C:plasma membrane"/>
    <property type="evidence" value="ECO:0007669"/>
    <property type="project" value="UniProtKB-SubCell"/>
</dbReference>
<proteinExistence type="predicted"/>
<keyword evidence="5 7" id="KW-1133">Transmembrane helix</keyword>
<comment type="subcellular location">
    <subcellularLocation>
        <location evidence="1">Cell membrane</location>
        <topology evidence="1">Multi-pass membrane protein</topology>
    </subcellularLocation>
</comment>
<evidence type="ECO:0000256" key="1">
    <source>
        <dbReference type="ARBA" id="ARBA00004651"/>
    </source>
</evidence>
<evidence type="ECO:0000313" key="9">
    <source>
        <dbReference type="EMBL" id="OIV37827.1"/>
    </source>
</evidence>
<dbReference type="STRING" id="1428644.BIV57_09275"/>
<evidence type="ECO:0000259" key="8">
    <source>
        <dbReference type="PROSITE" id="PS50850"/>
    </source>
</evidence>
<dbReference type="CDD" id="cd06173">
    <property type="entry name" value="MFS_MefA_like"/>
    <property type="match status" value="1"/>
</dbReference>
<dbReference type="InterPro" id="IPR036259">
    <property type="entry name" value="MFS_trans_sf"/>
</dbReference>
<dbReference type="EMBL" id="MLCF01000043">
    <property type="protein sequence ID" value="OIV37827.1"/>
    <property type="molecule type" value="Genomic_DNA"/>
</dbReference>
<gene>
    <name evidence="9" type="ORF">BIV57_09275</name>
</gene>
<dbReference type="Pfam" id="PF07690">
    <property type="entry name" value="MFS_1"/>
    <property type="match status" value="2"/>
</dbReference>
<sequence>MLLGDLAPALLAPLTGALADRTDLKRLMVVLELGQAAATAALGLWLPALPLLLALFTVRALCGQVFPAATRAAVPALVADADLPAANAALGFGENGLAVLGPVLAAVLIPAAGIRGLLLIDAATFAASALLLTGLPRIATREAAADAADGEPSFLLHAGRGLAFLWRTAGMRLLFLGFSTVVLFNAVDDMGLVFLGRRTLHSGDSATGLLFAGSAAGLIAGFALVARWGGRIAAPGLLVVGFAVSSLGNLLTGAAWSVGVVLALQAVRGVGLAAQDTAAATVVQRTVPRELQGRAFANLYGAIGLAAGASYLLGGVLLQTAGPRGTFVVAGLGGILTALVTAVRMGVRGAGRERCGGAD</sequence>
<dbReference type="AlphaFoldDB" id="A0A1J7BGL3"/>
<dbReference type="PROSITE" id="PS50850">
    <property type="entry name" value="MFS"/>
    <property type="match status" value="1"/>
</dbReference>
<reference evidence="9 10" key="1">
    <citation type="submission" date="2016-10" db="EMBL/GenBank/DDBJ databases">
        <title>Genome sequence of Streptomyces gilvigriseus MUSC 26.</title>
        <authorList>
            <person name="Lee L.-H."/>
            <person name="Ser H.-L."/>
        </authorList>
    </citation>
    <scope>NUCLEOTIDE SEQUENCE [LARGE SCALE GENOMIC DNA]</scope>
    <source>
        <strain evidence="9 10">MUSC 26</strain>
    </source>
</reference>
<evidence type="ECO:0000256" key="2">
    <source>
        <dbReference type="ARBA" id="ARBA00022448"/>
    </source>
</evidence>
<dbReference type="PANTHER" id="PTHR43266">
    <property type="entry name" value="MACROLIDE-EFFLUX PROTEIN"/>
    <property type="match status" value="1"/>
</dbReference>
<dbReference type="InterPro" id="IPR020846">
    <property type="entry name" value="MFS_dom"/>
</dbReference>
<dbReference type="Proteomes" id="UP000243342">
    <property type="component" value="Unassembled WGS sequence"/>
</dbReference>
<accession>A0A1J7BGL3</accession>
<keyword evidence="6 7" id="KW-0472">Membrane</keyword>
<feature type="transmembrane region" description="Helical" evidence="7">
    <location>
        <begin position="254"/>
        <end position="274"/>
    </location>
</feature>
<evidence type="ECO:0000313" key="10">
    <source>
        <dbReference type="Proteomes" id="UP000243342"/>
    </source>
</evidence>
<feature type="domain" description="Major facilitator superfamily (MFS) profile" evidence="8">
    <location>
        <begin position="165"/>
        <end position="359"/>
    </location>
</feature>
<feature type="transmembrane region" description="Helical" evidence="7">
    <location>
        <begin position="35"/>
        <end position="56"/>
    </location>
</feature>
<keyword evidence="4 7" id="KW-0812">Transmembrane</keyword>
<protein>
    <recommendedName>
        <fullName evidence="8">Major facilitator superfamily (MFS) profile domain-containing protein</fullName>
    </recommendedName>
</protein>
<dbReference type="Gene3D" id="1.20.1250.20">
    <property type="entry name" value="MFS general substrate transporter like domains"/>
    <property type="match status" value="1"/>
</dbReference>
<name>A0A1J7BGL3_9ACTN</name>
<evidence type="ECO:0000256" key="3">
    <source>
        <dbReference type="ARBA" id="ARBA00022475"/>
    </source>
</evidence>
<evidence type="ECO:0000256" key="5">
    <source>
        <dbReference type="ARBA" id="ARBA00022989"/>
    </source>
</evidence>
<dbReference type="GO" id="GO:0022857">
    <property type="term" value="F:transmembrane transporter activity"/>
    <property type="evidence" value="ECO:0007669"/>
    <property type="project" value="InterPro"/>
</dbReference>
<dbReference type="PANTHER" id="PTHR43266:SF2">
    <property type="entry name" value="MAJOR FACILITATOR SUPERFAMILY (MFS) PROFILE DOMAIN-CONTAINING PROTEIN"/>
    <property type="match status" value="1"/>
</dbReference>
<feature type="transmembrane region" description="Helical" evidence="7">
    <location>
        <begin position="295"/>
        <end position="314"/>
    </location>
</feature>
<evidence type="ECO:0000256" key="7">
    <source>
        <dbReference type="SAM" id="Phobius"/>
    </source>
</evidence>
<keyword evidence="3" id="KW-1003">Cell membrane</keyword>
<comment type="caution">
    <text evidence="9">The sequence shown here is derived from an EMBL/GenBank/DDBJ whole genome shotgun (WGS) entry which is preliminary data.</text>
</comment>
<feature type="transmembrane region" description="Helical" evidence="7">
    <location>
        <begin position="326"/>
        <end position="347"/>
    </location>
</feature>
<evidence type="ECO:0000256" key="6">
    <source>
        <dbReference type="ARBA" id="ARBA00023136"/>
    </source>
</evidence>
<keyword evidence="10" id="KW-1185">Reference proteome</keyword>
<evidence type="ECO:0000256" key="4">
    <source>
        <dbReference type="ARBA" id="ARBA00022692"/>
    </source>
</evidence>
<organism evidence="9 10">
    <name type="scientific">Mangrovactinospora gilvigrisea</name>
    <dbReference type="NCBI Taxonomy" id="1428644"/>
    <lineage>
        <taxon>Bacteria</taxon>
        <taxon>Bacillati</taxon>
        <taxon>Actinomycetota</taxon>
        <taxon>Actinomycetes</taxon>
        <taxon>Kitasatosporales</taxon>
        <taxon>Streptomycetaceae</taxon>
        <taxon>Mangrovactinospora</taxon>
    </lineage>
</organism>
<dbReference type="InterPro" id="IPR011701">
    <property type="entry name" value="MFS"/>
</dbReference>
<dbReference type="Gene3D" id="1.20.1720.10">
    <property type="entry name" value="Multidrug resistance protein D"/>
    <property type="match status" value="1"/>
</dbReference>
<dbReference type="SUPFAM" id="SSF103473">
    <property type="entry name" value="MFS general substrate transporter"/>
    <property type="match status" value="1"/>
</dbReference>
<feature type="transmembrane region" description="Helical" evidence="7">
    <location>
        <begin position="207"/>
        <end position="225"/>
    </location>
</feature>
<keyword evidence="2" id="KW-0813">Transport</keyword>
<feature type="transmembrane region" description="Helical" evidence="7">
    <location>
        <begin position="169"/>
        <end position="187"/>
    </location>
</feature>